<organism evidence="1 2">
    <name type="scientific">Coemansia asiatica</name>
    <dbReference type="NCBI Taxonomy" id="1052880"/>
    <lineage>
        <taxon>Eukaryota</taxon>
        <taxon>Fungi</taxon>
        <taxon>Fungi incertae sedis</taxon>
        <taxon>Zoopagomycota</taxon>
        <taxon>Kickxellomycotina</taxon>
        <taxon>Kickxellomycetes</taxon>
        <taxon>Kickxellales</taxon>
        <taxon>Kickxellaceae</taxon>
        <taxon>Coemansia</taxon>
    </lineage>
</organism>
<reference evidence="1" key="1">
    <citation type="submission" date="2022-07" db="EMBL/GenBank/DDBJ databases">
        <title>Phylogenomic reconstructions and comparative analyses of Kickxellomycotina fungi.</title>
        <authorList>
            <person name="Reynolds N.K."/>
            <person name="Stajich J.E."/>
            <person name="Barry K."/>
            <person name="Grigoriev I.V."/>
            <person name="Crous P."/>
            <person name="Smith M.E."/>
        </authorList>
    </citation>
    <scope>NUCLEOTIDE SEQUENCE</scope>
    <source>
        <strain evidence="1">NBRC 105413</strain>
    </source>
</reference>
<sequence length="196" mass="21823">MYFVWEPLDMHEASPLYIPRGERLLAHGSASAIGADDAATFARKARNNYLAGTDAADTVSVCCLRFWWPVIFQALHELVSQRPADRRGRETQQGAARAQIAYASFRIPPLAAGSRYPSLTGILCRARPAQLSGELGGMRREQCLARRREKKIVGLRLRLLLRPATCIVLRAPAALSARPYARQRQPFCAPKRIVGR</sequence>
<evidence type="ECO:0000313" key="2">
    <source>
        <dbReference type="Proteomes" id="UP001145021"/>
    </source>
</evidence>
<proteinExistence type="predicted"/>
<dbReference type="EMBL" id="JANBOH010000323">
    <property type="protein sequence ID" value="KAJ1642896.1"/>
    <property type="molecule type" value="Genomic_DNA"/>
</dbReference>
<name>A0A9W8CHS9_9FUNG</name>
<dbReference type="Proteomes" id="UP001145021">
    <property type="component" value="Unassembled WGS sequence"/>
</dbReference>
<keyword evidence="2" id="KW-1185">Reference proteome</keyword>
<comment type="caution">
    <text evidence="1">The sequence shown here is derived from an EMBL/GenBank/DDBJ whole genome shotgun (WGS) entry which is preliminary data.</text>
</comment>
<gene>
    <name evidence="1" type="ORF">LPJ64_005288</name>
</gene>
<protein>
    <submittedName>
        <fullName evidence="1">Uncharacterized protein</fullName>
    </submittedName>
</protein>
<accession>A0A9W8CHS9</accession>
<evidence type="ECO:0000313" key="1">
    <source>
        <dbReference type="EMBL" id="KAJ1642896.1"/>
    </source>
</evidence>
<dbReference type="AlphaFoldDB" id="A0A9W8CHS9"/>